<dbReference type="Proteomes" id="UP000482960">
    <property type="component" value="Unassembled WGS sequence"/>
</dbReference>
<comment type="caution">
    <text evidence="2">The sequence shown here is derived from an EMBL/GenBank/DDBJ whole genome shotgun (WGS) entry which is preliminary data.</text>
</comment>
<reference evidence="2 3" key="2">
    <citation type="submission" date="2020-03" db="EMBL/GenBank/DDBJ databases">
        <authorList>
            <person name="Ichikawa N."/>
            <person name="Kimura A."/>
            <person name="Kitahashi Y."/>
            <person name="Uohara A."/>
        </authorList>
    </citation>
    <scope>NUCLEOTIDE SEQUENCE [LARGE SCALE GENOMIC DNA]</scope>
    <source>
        <strain evidence="2 3">NBRC 108638</strain>
    </source>
</reference>
<evidence type="ECO:0000313" key="2">
    <source>
        <dbReference type="EMBL" id="GFJ92702.1"/>
    </source>
</evidence>
<proteinExistence type="predicted"/>
<feature type="region of interest" description="Disordered" evidence="1">
    <location>
        <begin position="88"/>
        <end position="120"/>
    </location>
</feature>
<dbReference type="AlphaFoldDB" id="A0A6V8L637"/>
<feature type="region of interest" description="Disordered" evidence="1">
    <location>
        <begin position="44"/>
        <end position="75"/>
    </location>
</feature>
<keyword evidence="3" id="KW-1185">Reference proteome</keyword>
<evidence type="ECO:0000256" key="1">
    <source>
        <dbReference type="SAM" id="MobiDB-lite"/>
    </source>
</evidence>
<reference evidence="2 3" key="1">
    <citation type="submission" date="2020-03" db="EMBL/GenBank/DDBJ databases">
        <title>Whole genome shotgun sequence of Phytohabitans rumicis NBRC 108638.</title>
        <authorList>
            <person name="Komaki H."/>
            <person name="Tamura T."/>
        </authorList>
    </citation>
    <scope>NUCLEOTIDE SEQUENCE [LARGE SCALE GENOMIC DNA]</scope>
    <source>
        <strain evidence="2 3">NBRC 108638</strain>
    </source>
</reference>
<dbReference type="EMBL" id="BLPG01000001">
    <property type="protein sequence ID" value="GFJ92702.1"/>
    <property type="molecule type" value="Genomic_DNA"/>
</dbReference>
<protein>
    <submittedName>
        <fullName evidence="2">Uncharacterized protein</fullName>
    </submittedName>
</protein>
<sequence length="186" mass="19319">MEDLAPGQPRLHAHPLVRLGQVRQEPAGEVLLPLEVEAVLDRRHAQRGGHRQPGALQSRVDNQVGAPEPSHPRGLPAVTADICPNVRSSNSCTSAPASAIRRPRSRMRRARSPGGPVATPKMASIAAAGAVSTTGRPAWIAAATLSAAVATSTSWPAARNAQASGTVGKRWPTPGEIAKSIRTAVG</sequence>
<evidence type="ECO:0000313" key="3">
    <source>
        <dbReference type="Proteomes" id="UP000482960"/>
    </source>
</evidence>
<name>A0A6V8L637_9ACTN</name>
<gene>
    <name evidence="2" type="ORF">Prum_063440</name>
</gene>
<accession>A0A6V8L637</accession>
<feature type="compositionally biased region" description="Basic residues" evidence="1">
    <location>
        <begin position="101"/>
        <end position="111"/>
    </location>
</feature>
<organism evidence="2 3">
    <name type="scientific">Phytohabitans rumicis</name>
    <dbReference type="NCBI Taxonomy" id="1076125"/>
    <lineage>
        <taxon>Bacteria</taxon>
        <taxon>Bacillati</taxon>
        <taxon>Actinomycetota</taxon>
        <taxon>Actinomycetes</taxon>
        <taxon>Micromonosporales</taxon>
        <taxon>Micromonosporaceae</taxon>
    </lineage>
</organism>